<feature type="transmembrane region" description="Helical" evidence="5">
    <location>
        <begin position="275"/>
        <end position="293"/>
    </location>
</feature>
<feature type="transmembrane region" description="Helical" evidence="5">
    <location>
        <begin position="237"/>
        <end position="255"/>
    </location>
</feature>
<evidence type="ECO:0000256" key="5">
    <source>
        <dbReference type="SAM" id="Phobius"/>
    </source>
</evidence>
<feature type="transmembrane region" description="Helical" evidence="5">
    <location>
        <begin position="141"/>
        <end position="162"/>
    </location>
</feature>
<organism evidence="7 8">
    <name type="scientific">Mycena metata</name>
    <dbReference type="NCBI Taxonomy" id="1033252"/>
    <lineage>
        <taxon>Eukaryota</taxon>
        <taxon>Fungi</taxon>
        <taxon>Dikarya</taxon>
        <taxon>Basidiomycota</taxon>
        <taxon>Agaricomycotina</taxon>
        <taxon>Agaricomycetes</taxon>
        <taxon>Agaricomycetidae</taxon>
        <taxon>Agaricales</taxon>
        <taxon>Marasmiineae</taxon>
        <taxon>Mycenaceae</taxon>
        <taxon>Mycena</taxon>
    </lineage>
</organism>
<keyword evidence="8" id="KW-1185">Reference proteome</keyword>
<dbReference type="AlphaFoldDB" id="A0AAD7NPP9"/>
<keyword evidence="6" id="KW-0732">Signal</keyword>
<evidence type="ECO:0000256" key="1">
    <source>
        <dbReference type="ARBA" id="ARBA00004141"/>
    </source>
</evidence>
<dbReference type="PANTHER" id="PTHR31465">
    <property type="entry name" value="PROTEIN RTA1-RELATED"/>
    <property type="match status" value="1"/>
</dbReference>
<feature type="transmembrane region" description="Helical" evidence="5">
    <location>
        <begin position="72"/>
        <end position="92"/>
    </location>
</feature>
<dbReference type="Proteomes" id="UP001215598">
    <property type="component" value="Unassembled WGS sequence"/>
</dbReference>
<name>A0AAD7NPP9_9AGAR</name>
<evidence type="ECO:0000256" key="4">
    <source>
        <dbReference type="ARBA" id="ARBA00023136"/>
    </source>
</evidence>
<protein>
    <submittedName>
        <fullName evidence="7">RTA1 like protein-domain-containing protein</fullName>
    </submittedName>
</protein>
<dbReference type="InterPro" id="IPR007568">
    <property type="entry name" value="RTA1"/>
</dbReference>
<evidence type="ECO:0000256" key="6">
    <source>
        <dbReference type="SAM" id="SignalP"/>
    </source>
</evidence>
<sequence length="321" mass="35770">MSRVGHYLLVLAAFSATVLAADGNSTASDDHTRIIGGYVPKKVPAYIALILYAVSAAIQWTHFTIVTPRRPFILSLTLGMTAMALGFIFRVIYSNTPTSLGKYIIMDLFILLSPCLFLATDYMLLSHLARTFDDEVADRCLLIRHSCITKIFVWSDVTTFLLQSSGGGLSVIKSLANVGNTIALIGLIMQALSFLLFTVVLLVFGFRVSKHFPNVWHPQNPRPFKLLSRQPINDWRIVFYMMALTCVGILIRSVFRVAEFAGGFLGPIATHEGYFYVFDSLPLWIAMSLYCVVWPPRALIKRSGLKDPLELNSTRKLNPAV</sequence>
<dbReference type="EMBL" id="JARKIB010000017">
    <property type="protein sequence ID" value="KAJ7769928.1"/>
    <property type="molecule type" value="Genomic_DNA"/>
</dbReference>
<accession>A0AAD7NPP9</accession>
<keyword evidence="2 5" id="KW-0812">Transmembrane</keyword>
<dbReference type="PANTHER" id="PTHR31465:SF1">
    <property type="entry name" value="PROTEIN RTA1-RELATED"/>
    <property type="match status" value="1"/>
</dbReference>
<evidence type="ECO:0000256" key="2">
    <source>
        <dbReference type="ARBA" id="ARBA00022692"/>
    </source>
</evidence>
<feature type="chain" id="PRO_5041962330" evidence="6">
    <location>
        <begin position="21"/>
        <end position="321"/>
    </location>
</feature>
<gene>
    <name evidence="7" type="ORF">B0H16DRAFT_1715566</name>
</gene>
<feature type="transmembrane region" description="Helical" evidence="5">
    <location>
        <begin position="43"/>
        <end position="60"/>
    </location>
</feature>
<evidence type="ECO:0000256" key="3">
    <source>
        <dbReference type="ARBA" id="ARBA00022989"/>
    </source>
</evidence>
<dbReference type="GO" id="GO:0016020">
    <property type="term" value="C:membrane"/>
    <property type="evidence" value="ECO:0007669"/>
    <property type="project" value="UniProtKB-SubCell"/>
</dbReference>
<feature type="transmembrane region" description="Helical" evidence="5">
    <location>
        <begin position="182"/>
        <end position="204"/>
    </location>
</feature>
<reference evidence="7" key="1">
    <citation type="submission" date="2023-03" db="EMBL/GenBank/DDBJ databases">
        <title>Massive genome expansion in bonnet fungi (Mycena s.s.) driven by repeated elements and novel gene families across ecological guilds.</title>
        <authorList>
            <consortium name="Lawrence Berkeley National Laboratory"/>
            <person name="Harder C.B."/>
            <person name="Miyauchi S."/>
            <person name="Viragh M."/>
            <person name="Kuo A."/>
            <person name="Thoen E."/>
            <person name="Andreopoulos B."/>
            <person name="Lu D."/>
            <person name="Skrede I."/>
            <person name="Drula E."/>
            <person name="Henrissat B."/>
            <person name="Morin E."/>
            <person name="Kohler A."/>
            <person name="Barry K."/>
            <person name="LaButti K."/>
            <person name="Morin E."/>
            <person name="Salamov A."/>
            <person name="Lipzen A."/>
            <person name="Mereny Z."/>
            <person name="Hegedus B."/>
            <person name="Baldrian P."/>
            <person name="Stursova M."/>
            <person name="Weitz H."/>
            <person name="Taylor A."/>
            <person name="Grigoriev I.V."/>
            <person name="Nagy L.G."/>
            <person name="Martin F."/>
            <person name="Kauserud H."/>
        </authorList>
    </citation>
    <scope>NUCLEOTIDE SEQUENCE</scope>
    <source>
        <strain evidence="7">CBHHK182m</strain>
    </source>
</reference>
<evidence type="ECO:0000313" key="7">
    <source>
        <dbReference type="EMBL" id="KAJ7769928.1"/>
    </source>
</evidence>
<keyword evidence="4 5" id="KW-0472">Membrane</keyword>
<evidence type="ECO:0000313" key="8">
    <source>
        <dbReference type="Proteomes" id="UP001215598"/>
    </source>
</evidence>
<keyword evidence="3 5" id="KW-1133">Transmembrane helix</keyword>
<comment type="subcellular location">
    <subcellularLocation>
        <location evidence="1">Membrane</location>
        <topology evidence="1">Multi-pass membrane protein</topology>
    </subcellularLocation>
</comment>
<feature type="signal peptide" evidence="6">
    <location>
        <begin position="1"/>
        <end position="20"/>
    </location>
</feature>
<feature type="transmembrane region" description="Helical" evidence="5">
    <location>
        <begin position="104"/>
        <end position="129"/>
    </location>
</feature>
<dbReference type="Pfam" id="PF04479">
    <property type="entry name" value="RTA1"/>
    <property type="match status" value="1"/>
</dbReference>
<comment type="caution">
    <text evidence="7">The sequence shown here is derived from an EMBL/GenBank/DDBJ whole genome shotgun (WGS) entry which is preliminary data.</text>
</comment>
<proteinExistence type="predicted"/>